<evidence type="ECO:0000313" key="4">
    <source>
        <dbReference type="Proteomes" id="UP000886845"/>
    </source>
</evidence>
<dbReference type="GO" id="GO:0000270">
    <property type="term" value="P:peptidoglycan metabolic process"/>
    <property type="evidence" value="ECO:0007669"/>
    <property type="project" value="TreeGrafter"/>
</dbReference>
<evidence type="ECO:0000259" key="2">
    <source>
        <dbReference type="Pfam" id="PF02698"/>
    </source>
</evidence>
<sequence length="253" mass="27453">MVFALFKWLTWLCMPYTLVMLGLLATGLWLVRRKAIRPAICVVALAALLFVMGLPAVAALLGHSLERQCPPTPLEAIPQADAIVVLGGGVGEVVEGRPYPELHPAADRAIMGVRLFRAGKAPIVIPTGIGAERAEKPLMETLGVPASSIVCETEARDTAENASKTFSLLRERGCKKVLLVTSAWHMPRAKMLFRADDIAFVPVGCDYENTPYAPFAGPLWTQLPTPEAAGKAAYYVKEWLGILFYSLRTPPAQ</sequence>
<comment type="caution">
    <text evidence="3">The sequence shown here is derived from an EMBL/GenBank/DDBJ whole genome shotgun (WGS) entry which is preliminary data.</text>
</comment>
<feature type="transmembrane region" description="Helical" evidence="1">
    <location>
        <begin position="38"/>
        <end position="61"/>
    </location>
</feature>
<dbReference type="PANTHER" id="PTHR30336">
    <property type="entry name" value="INNER MEMBRANE PROTEIN, PROBABLE PERMEASE"/>
    <property type="match status" value="1"/>
</dbReference>
<keyword evidence="1" id="KW-0812">Transmembrane</keyword>
<keyword evidence="1" id="KW-0472">Membrane</keyword>
<feature type="domain" description="DUF218" evidence="2">
    <location>
        <begin position="81"/>
        <end position="241"/>
    </location>
</feature>
<dbReference type="Pfam" id="PF02698">
    <property type="entry name" value="DUF218"/>
    <property type="match status" value="1"/>
</dbReference>
<protein>
    <submittedName>
        <fullName evidence="3">YdcF family protein</fullName>
    </submittedName>
</protein>
<proteinExistence type="predicted"/>
<dbReference type="Gene3D" id="3.40.50.620">
    <property type="entry name" value="HUPs"/>
    <property type="match status" value="1"/>
</dbReference>
<feature type="transmembrane region" description="Helical" evidence="1">
    <location>
        <begin position="6"/>
        <end position="31"/>
    </location>
</feature>
<reference evidence="3" key="2">
    <citation type="journal article" date="2021" name="PeerJ">
        <title>Extensive microbial diversity within the chicken gut microbiome revealed by metagenomics and culture.</title>
        <authorList>
            <person name="Gilroy R."/>
            <person name="Ravi A."/>
            <person name="Getino M."/>
            <person name="Pursley I."/>
            <person name="Horton D.L."/>
            <person name="Alikhan N.F."/>
            <person name="Baker D."/>
            <person name="Gharbi K."/>
            <person name="Hall N."/>
            <person name="Watson M."/>
            <person name="Adriaenssens E.M."/>
            <person name="Foster-Nyarko E."/>
            <person name="Jarju S."/>
            <person name="Secka A."/>
            <person name="Antonio M."/>
            <person name="Oren A."/>
            <person name="Chaudhuri R.R."/>
            <person name="La Ragione R."/>
            <person name="Hildebrand F."/>
            <person name="Pallen M.J."/>
        </authorList>
    </citation>
    <scope>NUCLEOTIDE SEQUENCE</scope>
    <source>
        <strain evidence="3">35461</strain>
    </source>
</reference>
<dbReference type="InterPro" id="IPR014729">
    <property type="entry name" value="Rossmann-like_a/b/a_fold"/>
</dbReference>
<dbReference type="AlphaFoldDB" id="A0A9D1NNF8"/>
<accession>A0A9D1NNF8</accession>
<dbReference type="EMBL" id="DVOR01000175">
    <property type="protein sequence ID" value="HIV09547.1"/>
    <property type="molecule type" value="Genomic_DNA"/>
</dbReference>
<organism evidence="3 4">
    <name type="scientific">Candidatus Spyradenecus faecavium</name>
    <dbReference type="NCBI Taxonomy" id="2840947"/>
    <lineage>
        <taxon>Bacteria</taxon>
        <taxon>Pseudomonadati</taxon>
        <taxon>Lentisphaerota</taxon>
        <taxon>Lentisphaeria</taxon>
        <taxon>Lentisphaerales</taxon>
        <taxon>Lentisphaeraceae</taxon>
        <taxon>Lentisphaeraceae incertae sedis</taxon>
        <taxon>Candidatus Spyradenecus</taxon>
    </lineage>
</organism>
<keyword evidence="1" id="KW-1133">Transmembrane helix</keyword>
<dbReference type="GO" id="GO:0043164">
    <property type="term" value="P:Gram-negative-bacterium-type cell wall biogenesis"/>
    <property type="evidence" value="ECO:0007669"/>
    <property type="project" value="TreeGrafter"/>
</dbReference>
<dbReference type="InterPro" id="IPR051599">
    <property type="entry name" value="Cell_Envelope_Assoc"/>
</dbReference>
<dbReference type="GO" id="GO:0005886">
    <property type="term" value="C:plasma membrane"/>
    <property type="evidence" value="ECO:0007669"/>
    <property type="project" value="TreeGrafter"/>
</dbReference>
<dbReference type="Proteomes" id="UP000886845">
    <property type="component" value="Unassembled WGS sequence"/>
</dbReference>
<dbReference type="CDD" id="cd06259">
    <property type="entry name" value="YdcF-like"/>
    <property type="match status" value="1"/>
</dbReference>
<gene>
    <name evidence="3" type="ORF">IAC79_05490</name>
</gene>
<name>A0A9D1NNF8_9BACT</name>
<evidence type="ECO:0000313" key="3">
    <source>
        <dbReference type="EMBL" id="HIV09547.1"/>
    </source>
</evidence>
<reference evidence="3" key="1">
    <citation type="submission" date="2020-10" db="EMBL/GenBank/DDBJ databases">
        <authorList>
            <person name="Gilroy R."/>
        </authorList>
    </citation>
    <scope>NUCLEOTIDE SEQUENCE</scope>
    <source>
        <strain evidence="3">35461</strain>
    </source>
</reference>
<dbReference type="InterPro" id="IPR003848">
    <property type="entry name" value="DUF218"/>
</dbReference>
<dbReference type="PANTHER" id="PTHR30336:SF4">
    <property type="entry name" value="ENVELOPE BIOGENESIS FACTOR ELYC"/>
    <property type="match status" value="1"/>
</dbReference>
<evidence type="ECO:0000256" key="1">
    <source>
        <dbReference type="SAM" id="Phobius"/>
    </source>
</evidence>